<protein>
    <submittedName>
        <fullName evidence="2">Uncharacterized protein</fullName>
    </submittedName>
</protein>
<accession>A0A167P9Q3</accession>
<keyword evidence="3" id="KW-1185">Reference proteome</keyword>
<proteinExistence type="predicted"/>
<name>A0A167P9Q3_PHYB8</name>
<dbReference type="AlphaFoldDB" id="A0A167P9Q3"/>
<feature type="coiled-coil region" evidence="1">
    <location>
        <begin position="177"/>
        <end position="204"/>
    </location>
</feature>
<evidence type="ECO:0000313" key="3">
    <source>
        <dbReference type="Proteomes" id="UP000077315"/>
    </source>
</evidence>
<dbReference type="GeneID" id="28995912"/>
<evidence type="ECO:0000256" key="1">
    <source>
        <dbReference type="SAM" id="Coils"/>
    </source>
</evidence>
<dbReference type="OrthoDB" id="2251512at2759"/>
<dbReference type="Proteomes" id="UP000077315">
    <property type="component" value="Unassembled WGS sequence"/>
</dbReference>
<reference evidence="3" key="1">
    <citation type="submission" date="2015-06" db="EMBL/GenBank/DDBJ databases">
        <title>Expansion of signal transduction pathways in fungi by whole-genome duplication.</title>
        <authorList>
            <consortium name="DOE Joint Genome Institute"/>
            <person name="Corrochano L.M."/>
            <person name="Kuo A."/>
            <person name="Marcet-Houben M."/>
            <person name="Polaino S."/>
            <person name="Salamov A."/>
            <person name="Villalobos J.M."/>
            <person name="Alvarez M.I."/>
            <person name="Avalos J."/>
            <person name="Benito E.P."/>
            <person name="Benoit I."/>
            <person name="Burger G."/>
            <person name="Camino L.P."/>
            <person name="Canovas D."/>
            <person name="Cerda-Olmedo E."/>
            <person name="Cheng J.-F."/>
            <person name="Dominguez A."/>
            <person name="Elias M."/>
            <person name="Eslava A.P."/>
            <person name="Glaser F."/>
            <person name="Grimwood J."/>
            <person name="Gutierrez G."/>
            <person name="Heitman J."/>
            <person name="Henrissat B."/>
            <person name="Iturriaga E.A."/>
            <person name="Lang B.F."/>
            <person name="Lavin J.L."/>
            <person name="Lee S."/>
            <person name="Li W."/>
            <person name="Lindquist E."/>
            <person name="Lopez-Garcia S."/>
            <person name="Luque E.M."/>
            <person name="Marcos A.T."/>
            <person name="Martin J."/>
            <person name="McCluskey K."/>
            <person name="Medina H.R."/>
            <person name="Miralles-Duran A."/>
            <person name="Miyazaki A."/>
            <person name="Munoz-Torres E."/>
            <person name="Oguiza J.A."/>
            <person name="Ohm R."/>
            <person name="Olmedo M."/>
            <person name="Orejas M."/>
            <person name="Ortiz-Castellanos L."/>
            <person name="Pisabarro A.G."/>
            <person name="Rodriguez-Romero J."/>
            <person name="Ruiz-Herrera J."/>
            <person name="Ruiz-Vazquez R."/>
            <person name="Sanz C."/>
            <person name="Schackwitz W."/>
            <person name="Schmutz J."/>
            <person name="Shahriari M."/>
            <person name="Shelest E."/>
            <person name="Silva-Franco F."/>
            <person name="Soanes D."/>
            <person name="Syed K."/>
            <person name="Tagua V.G."/>
            <person name="Talbot N.J."/>
            <person name="Thon M."/>
            <person name="De vries R.P."/>
            <person name="Wiebenga A."/>
            <person name="Yadav J.S."/>
            <person name="Braun E.L."/>
            <person name="Baker S."/>
            <person name="Garre V."/>
            <person name="Horwitz B."/>
            <person name="Torres-Martinez S."/>
            <person name="Idnurm A."/>
            <person name="Herrera-Estrella A."/>
            <person name="Gabaldon T."/>
            <person name="Grigoriev I.V."/>
        </authorList>
    </citation>
    <scope>NUCLEOTIDE SEQUENCE [LARGE SCALE GENOMIC DNA]</scope>
    <source>
        <strain evidence="3">NRRL 1555(-)</strain>
    </source>
</reference>
<dbReference type="EMBL" id="KV440974">
    <property type="protein sequence ID" value="OAD77538.1"/>
    <property type="molecule type" value="Genomic_DNA"/>
</dbReference>
<feature type="coiled-coil region" evidence="1">
    <location>
        <begin position="76"/>
        <end position="106"/>
    </location>
</feature>
<dbReference type="VEuPathDB" id="FungiDB:PHYBLDRAFT_164445"/>
<organism evidence="2 3">
    <name type="scientific">Phycomyces blakesleeanus (strain ATCC 8743b / DSM 1359 / FGSC 10004 / NBRC 33097 / NRRL 1555)</name>
    <dbReference type="NCBI Taxonomy" id="763407"/>
    <lineage>
        <taxon>Eukaryota</taxon>
        <taxon>Fungi</taxon>
        <taxon>Fungi incertae sedis</taxon>
        <taxon>Mucoromycota</taxon>
        <taxon>Mucoromycotina</taxon>
        <taxon>Mucoromycetes</taxon>
        <taxon>Mucorales</taxon>
        <taxon>Phycomycetaceae</taxon>
        <taxon>Phycomyces</taxon>
    </lineage>
</organism>
<sequence length="303" mass="35496">MAMSDSEFSEVIFTKNLPQSPLLHSKPSRHTIEQFRHAPRSLFDEIRQPDWPLSEKITEEEDPDEIDAETVIGLLRQENLELLESLRTMKEELERSEQENFVLQRDLSAKLNTSDDLILQLRSVYYQQIQLTMKRVVQAAQEAQRTLATRLRESELERRMVLQVTQRLTGGSISPCLEETEEQNEQLRAELAKRSKALLTLEERQHQADLKACELEWNRINGRVMAHFDKLFGSTDNLKPESVEIKILMWNLKSPEDTLRTELQWTRQQLENETERCMDLVFQKRYLAMVNAALESRQVNSTN</sequence>
<dbReference type="InParanoid" id="A0A167P9Q3"/>
<dbReference type="RefSeq" id="XP_018295578.1">
    <property type="nucleotide sequence ID" value="XM_018435006.1"/>
</dbReference>
<evidence type="ECO:0000313" key="2">
    <source>
        <dbReference type="EMBL" id="OAD77538.1"/>
    </source>
</evidence>
<keyword evidence="1" id="KW-0175">Coiled coil</keyword>
<gene>
    <name evidence="2" type="ORF">PHYBLDRAFT_164445</name>
</gene>